<dbReference type="Pfam" id="PF00400">
    <property type="entry name" value="WD40"/>
    <property type="match status" value="4"/>
</dbReference>
<dbReference type="Proteomes" id="UP001369815">
    <property type="component" value="Unassembled WGS sequence"/>
</dbReference>
<accession>A0AAX6MK36</accession>
<keyword evidence="1 3" id="KW-0853">WD repeat</keyword>
<dbReference type="InterPro" id="IPR036322">
    <property type="entry name" value="WD40_repeat_dom_sf"/>
</dbReference>
<dbReference type="PROSITE" id="PS50082">
    <property type="entry name" value="WD_REPEATS_2"/>
    <property type="match status" value="3"/>
</dbReference>
<organism evidence="5 6">
    <name type="scientific">Daldinia eschscholtzii</name>
    <dbReference type="NCBI Taxonomy" id="292717"/>
    <lineage>
        <taxon>Eukaryota</taxon>
        <taxon>Fungi</taxon>
        <taxon>Dikarya</taxon>
        <taxon>Ascomycota</taxon>
        <taxon>Pezizomycotina</taxon>
        <taxon>Sordariomycetes</taxon>
        <taxon>Xylariomycetidae</taxon>
        <taxon>Xylariales</taxon>
        <taxon>Hypoxylaceae</taxon>
        <taxon>Daldinia</taxon>
    </lineage>
</organism>
<feature type="region of interest" description="Disordered" evidence="4">
    <location>
        <begin position="1"/>
        <end position="20"/>
    </location>
</feature>
<proteinExistence type="predicted"/>
<dbReference type="SMART" id="SM00320">
    <property type="entry name" value="WD40"/>
    <property type="match status" value="4"/>
</dbReference>
<keyword evidence="6" id="KW-1185">Reference proteome</keyword>
<feature type="compositionally biased region" description="Polar residues" evidence="4">
    <location>
        <begin position="1"/>
        <end position="13"/>
    </location>
</feature>
<feature type="repeat" description="WD" evidence="3">
    <location>
        <begin position="108"/>
        <end position="153"/>
    </location>
</feature>
<dbReference type="SUPFAM" id="SSF50978">
    <property type="entry name" value="WD40 repeat-like"/>
    <property type="match status" value="1"/>
</dbReference>
<sequence length="352" mass="38116">MAPVNSLSAPNTGSLADDASLPADAQDTISSISWSPVANHLAAASWDGKVRIYDVNANTKTANGTALFAATGPVLDCDWAKDGTMVAAGGADKSLHILHLPTGQQTTLNSHEKPIRGVRFVEIPNSNTHVVASGSWDKTVKLWDLRQQEPVASITCDERVYSMDSKSLLLVVATAECRIHLIDLRSPTTISHSQDSPFKHQTKAVAAFPDGKGWATATIGGRCGINAVDKEEQSKVDFSFRCHRDAPDPKTKIAKVWSVNDVKFHPVQHRVFVTAGSDGAVYFWDRAAHSRLQSYLPTGNPITATGFNHDGTLYAYAQGYDWSKGCAANKQDVQTKLKLHAVKKVESTPKKK</sequence>
<dbReference type="InterPro" id="IPR015943">
    <property type="entry name" value="WD40/YVTN_repeat-like_dom_sf"/>
</dbReference>
<feature type="repeat" description="WD" evidence="3">
    <location>
        <begin position="22"/>
        <end position="63"/>
    </location>
</feature>
<dbReference type="PROSITE" id="PS00678">
    <property type="entry name" value="WD_REPEATS_1"/>
    <property type="match status" value="1"/>
</dbReference>
<reference evidence="5 6" key="1">
    <citation type="journal article" date="2024" name="Front Chem Biol">
        <title>Unveiling the potential of Daldinia eschscholtzii MFLUCC 19-0629 through bioactivity and bioinformatics studies for enhanced sustainable agriculture production.</title>
        <authorList>
            <person name="Brooks S."/>
            <person name="Weaver J.A."/>
            <person name="Klomchit A."/>
            <person name="Alharthi S.A."/>
            <person name="Onlamun T."/>
            <person name="Nurani R."/>
            <person name="Vong T.K."/>
            <person name="Alberti F."/>
            <person name="Greco C."/>
        </authorList>
    </citation>
    <scope>NUCLEOTIDE SEQUENCE [LARGE SCALE GENOMIC DNA]</scope>
    <source>
        <strain evidence="5">MFLUCC 19-0629</strain>
    </source>
</reference>
<evidence type="ECO:0000256" key="1">
    <source>
        <dbReference type="ARBA" id="ARBA00022574"/>
    </source>
</evidence>
<dbReference type="AlphaFoldDB" id="A0AAX6MK36"/>
<protein>
    <submittedName>
        <fullName evidence="5">Uncharacterized protein</fullName>
    </submittedName>
</protein>
<evidence type="ECO:0000256" key="2">
    <source>
        <dbReference type="ARBA" id="ARBA00022737"/>
    </source>
</evidence>
<dbReference type="PRINTS" id="PR00320">
    <property type="entry name" value="GPROTEINBRPT"/>
</dbReference>
<comment type="caution">
    <text evidence="5">The sequence shown here is derived from an EMBL/GenBank/DDBJ whole genome shotgun (WGS) entry which is preliminary data.</text>
</comment>
<dbReference type="PANTHER" id="PTHR10971">
    <property type="entry name" value="MRNA EXPORT FACTOR AND BUB3"/>
    <property type="match status" value="1"/>
</dbReference>
<gene>
    <name evidence="5" type="ORF">Daesc_005302</name>
</gene>
<keyword evidence="2" id="KW-0677">Repeat</keyword>
<dbReference type="EMBL" id="JBANMG010000005">
    <property type="protein sequence ID" value="KAK6953005.1"/>
    <property type="molecule type" value="Genomic_DNA"/>
</dbReference>
<dbReference type="InterPro" id="IPR019775">
    <property type="entry name" value="WD40_repeat_CS"/>
</dbReference>
<evidence type="ECO:0000313" key="5">
    <source>
        <dbReference type="EMBL" id="KAK6953005.1"/>
    </source>
</evidence>
<dbReference type="InterPro" id="IPR020472">
    <property type="entry name" value="WD40_PAC1"/>
</dbReference>
<dbReference type="InterPro" id="IPR001680">
    <property type="entry name" value="WD40_rpt"/>
</dbReference>
<dbReference type="Gene3D" id="2.130.10.10">
    <property type="entry name" value="YVTN repeat-like/Quinoprotein amine dehydrogenase"/>
    <property type="match status" value="1"/>
</dbReference>
<name>A0AAX6MK36_9PEZI</name>
<dbReference type="PROSITE" id="PS50294">
    <property type="entry name" value="WD_REPEATS_REGION"/>
    <property type="match status" value="1"/>
</dbReference>
<evidence type="ECO:0000256" key="4">
    <source>
        <dbReference type="SAM" id="MobiDB-lite"/>
    </source>
</evidence>
<feature type="repeat" description="WD" evidence="3">
    <location>
        <begin position="259"/>
        <end position="294"/>
    </location>
</feature>
<evidence type="ECO:0000256" key="3">
    <source>
        <dbReference type="PROSITE-ProRule" id="PRU00221"/>
    </source>
</evidence>
<evidence type="ECO:0000313" key="6">
    <source>
        <dbReference type="Proteomes" id="UP001369815"/>
    </source>
</evidence>